<evidence type="ECO:0000256" key="1">
    <source>
        <dbReference type="ARBA" id="ARBA00022849"/>
    </source>
</evidence>
<dbReference type="Pfam" id="PF01451">
    <property type="entry name" value="LMWPc"/>
    <property type="match status" value="1"/>
</dbReference>
<dbReference type="PANTHER" id="PTHR43428:SF1">
    <property type="entry name" value="ARSENATE REDUCTASE"/>
    <property type="match status" value="1"/>
</dbReference>
<keyword evidence="1" id="KW-0059">Arsenical resistance</keyword>
<accession>A0A0E8PBG5</accession>
<dbReference type="InterPro" id="IPR023485">
    <property type="entry name" value="Ptyr_pPase"/>
</dbReference>
<sequence length="157" mass="17268">MKFLFLCTGNSCRSILSEVLFNSRAPEGWKAYSAGSKPSGQVHPLTIETLENLGLSTDGLWSKTIDDCEQYHPDVVITVCDSAAQEACPLYLGGAIKAHWGLADPSHLDLPKEEKLKAFQVTVDHINRRLDALFALDTESMSRPELIAAINHISDIE</sequence>
<evidence type="ECO:0000313" key="5">
    <source>
        <dbReference type="Proteomes" id="UP000076296"/>
    </source>
</evidence>
<dbReference type="AlphaFoldDB" id="A0A0E8PBG5"/>
<dbReference type="GO" id="GO:0102100">
    <property type="term" value="F:mycothiol-arsenate ligase activity"/>
    <property type="evidence" value="ECO:0007669"/>
    <property type="project" value="UniProtKB-EC"/>
</dbReference>
<dbReference type="RefSeq" id="WP_000670217.1">
    <property type="nucleotide sequence ID" value="NZ_BHFY01000021.1"/>
</dbReference>
<dbReference type="Gene3D" id="3.40.50.2300">
    <property type="match status" value="1"/>
</dbReference>
<evidence type="ECO:0000313" key="4">
    <source>
        <dbReference type="EMBL" id="TPU64820.1"/>
    </source>
</evidence>
<reference evidence="4 6" key="2">
    <citation type="submission" date="2019-06" db="EMBL/GenBank/DDBJ databases">
        <title>A Diverse Panel of Clinical Acinetobacter baumannii for Research Use.</title>
        <authorList>
            <person name="Mcgann P."/>
            <person name="Snesrud E."/>
            <person name="Galac M.R."/>
        </authorList>
    </citation>
    <scope>NUCLEOTIDE SEQUENCE [LARGE SCALE GENOMIC DNA]</scope>
    <source>
        <strain evidence="4 6">MRSN14237</strain>
    </source>
</reference>
<dbReference type="PANTHER" id="PTHR43428">
    <property type="entry name" value="ARSENATE REDUCTASE"/>
    <property type="match status" value="1"/>
</dbReference>
<dbReference type="Proteomes" id="UP000076296">
    <property type="component" value="Unassembled WGS sequence"/>
</dbReference>
<dbReference type="EMBL" id="VHGY01000023">
    <property type="protein sequence ID" value="TPU64820.1"/>
    <property type="molecule type" value="Genomic_DNA"/>
</dbReference>
<keyword evidence="3" id="KW-0808">Transferase</keyword>
<dbReference type="GO" id="GO:0046685">
    <property type="term" value="P:response to arsenic-containing substance"/>
    <property type="evidence" value="ECO:0007669"/>
    <property type="project" value="UniProtKB-KW"/>
</dbReference>
<protein>
    <submittedName>
        <fullName evidence="4">Arsenate reductase ArsC</fullName>
    </submittedName>
    <submittedName>
        <fullName evidence="3">Arsenate-mycothiol transferase ArsC2</fullName>
        <ecNumber evidence="3">2.8.4.2</ecNumber>
    </submittedName>
</protein>
<evidence type="ECO:0000313" key="3">
    <source>
        <dbReference type="EMBL" id="KZA16188.1"/>
    </source>
</evidence>
<reference evidence="3 5" key="1">
    <citation type="submission" date="2016-01" db="EMBL/GenBank/DDBJ databases">
        <title>Draft sequences of Acinetobacter baumannii isolates from wounded military personnel.</title>
        <authorList>
            <person name="Arivett B.A."/>
            <person name="Fiester S.E."/>
            <person name="Ream D.C."/>
            <person name="Actis L.A."/>
        </authorList>
    </citation>
    <scope>NUCLEOTIDE SEQUENCE [LARGE SCALE GENOMIC DNA]</scope>
    <source>
        <strain evidence="3 5">AB2828</strain>
    </source>
</reference>
<evidence type="ECO:0000259" key="2">
    <source>
        <dbReference type="SMART" id="SM00226"/>
    </source>
</evidence>
<comment type="caution">
    <text evidence="3">The sequence shown here is derived from an EMBL/GenBank/DDBJ whole genome shotgun (WGS) entry which is preliminary data.</text>
</comment>
<dbReference type="SMART" id="SM00226">
    <property type="entry name" value="LMWPc"/>
    <property type="match status" value="1"/>
</dbReference>
<dbReference type="SUPFAM" id="SSF52788">
    <property type="entry name" value="Phosphotyrosine protein phosphatases I"/>
    <property type="match status" value="1"/>
</dbReference>
<organism evidence="3 5">
    <name type="scientific">Acinetobacter baumannii</name>
    <dbReference type="NCBI Taxonomy" id="470"/>
    <lineage>
        <taxon>Bacteria</taxon>
        <taxon>Pseudomonadati</taxon>
        <taxon>Pseudomonadota</taxon>
        <taxon>Gammaproteobacteria</taxon>
        <taxon>Moraxellales</taxon>
        <taxon>Moraxellaceae</taxon>
        <taxon>Acinetobacter</taxon>
        <taxon>Acinetobacter calcoaceticus/baumannii complex</taxon>
    </lineage>
</organism>
<dbReference type="InterPro" id="IPR036196">
    <property type="entry name" value="Ptyr_pPase_sf"/>
</dbReference>
<dbReference type="EC" id="2.8.4.2" evidence="3"/>
<name>A0A0E8PBG5_ACIBA</name>
<dbReference type="EMBL" id="LRDT01000030">
    <property type="protein sequence ID" value="KZA16188.1"/>
    <property type="molecule type" value="Genomic_DNA"/>
</dbReference>
<gene>
    <name evidence="3" type="primary">arsC2</name>
    <name evidence="4" type="ORF">FJU42_08810</name>
    <name evidence="3" type="ORF">LV35_02251</name>
</gene>
<proteinExistence type="predicted"/>
<feature type="domain" description="Phosphotyrosine protein phosphatase I" evidence="2">
    <location>
        <begin position="1"/>
        <end position="136"/>
    </location>
</feature>
<dbReference type="CDD" id="cd16345">
    <property type="entry name" value="LMWP_ArsC"/>
    <property type="match status" value="1"/>
</dbReference>
<dbReference type="Proteomes" id="UP000315888">
    <property type="component" value="Unassembled WGS sequence"/>
</dbReference>
<evidence type="ECO:0000313" key="6">
    <source>
        <dbReference type="Proteomes" id="UP000315888"/>
    </source>
</evidence>